<reference evidence="1 2" key="1">
    <citation type="submission" date="2017-07" db="EMBL/GenBank/DDBJ databases">
        <title>Isolation and whole genome analysis of endospore-forming bacteria from heroin.</title>
        <authorList>
            <person name="Kalinowski J."/>
            <person name="Ahrens B."/>
            <person name="Al-Dilaimi A."/>
            <person name="Winkler A."/>
            <person name="Wibberg D."/>
            <person name="Schleenbecker U."/>
            <person name="Ruckert C."/>
            <person name="Wolfel R."/>
            <person name="Grass G."/>
        </authorList>
    </citation>
    <scope>NUCLEOTIDE SEQUENCE [LARGE SCALE GENOMIC DNA]</scope>
    <source>
        <strain evidence="1 2">7523-2</strain>
    </source>
</reference>
<gene>
    <name evidence="1" type="ORF">CHH61_21110</name>
</gene>
<dbReference type="AlphaFoldDB" id="A0A268RUQ3"/>
<sequence length="106" mass="12452">MFIKKRLVKNQLEHKRGLDQINIPIKNANNIVNKRSKIWLGDSPIERSREDGQKIYQTGYLKHRGVGILLSGLLKDRKCRMPDSLLFEERYDILYRDGVLGTRKEN</sequence>
<dbReference type="Proteomes" id="UP000216133">
    <property type="component" value="Unassembled WGS sequence"/>
</dbReference>
<dbReference type="EMBL" id="NPBS01000133">
    <property type="protein sequence ID" value="PAF23960.1"/>
    <property type="molecule type" value="Genomic_DNA"/>
</dbReference>
<evidence type="ECO:0000313" key="2">
    <source>
        <dbReference type="Proteomes" id="UP000216133"/>
    </source>
</evidence>
<proteinExistence type="predicted"/>
<protein>
    <submittedName>
        <fullName evidence="1">Uncharacterized protein</fullName>
    </submittedName>
</protein>
<organism evidence="1 2">
    <name type="scientific">Shouchella clausii</name>
    <name type="common">Alkalihalobacillus clausii</name>
    <dbReference type="NCBI Taxonomy" id="79880"/>
    <lineage>
        <taxon>Bacteria</taxon>
        <taxon>Bacillati</taxon>
        <taxon>Bacillota</taxon>
        <taxon>Bacilli</taxon>
        <taxon>Bacillales</taxon>
        <taxon>Bacillaceae</taxon>
        <taxon>Shouchella</taxon>
    </lineage>
</organism>
<comment type="caution">
    <text evidence="1">The sequence shown here is derived from an EMBL/GenBank/DDBJ whole genome shotgun (WGS) entry which is preliminary data.</text>
</comment>
<name>A0A268RUQ3_SHOCL</name>
<evidence type="ECO:0000313" key="1">
    <source>
        <dbReference type="EMBL" id="PAF23960.1"/>
    </source>
</evidence>
<accession>A0A268RUQ3</accession>